<organism evidence="6 7">
    <name type="scientific">Noviherbaspirillum humi</name>
    <dbReference type="NCBI Taxonomy" id="1688639"/>
    <lineage>
        <taxon>Bacteria</taxon>
        <taxon>Pseudomonadati</taxon>
        <taxon>Pseudomonadota</taxon>
        <taxon>Betaproteobacteria</taxon>
        <taxon>Burkholderiales</taxon>
        <taxon>Oxalobacteraceae</taxon>
        <taxon>Noviherbaspirillum</taxon>
    </lineage>
</organism>
<evidence type="ECO:0000259" key="5">
    <source>
        <dbReference type="PROSITE" id="PS50850"/>
    </source>
</evidence>
<dbReference type="CDD" id="cd17355">
    <property type="entry name" value="MFS_YcxA_like"/>
    <property type="match status" value="1"/>
</dbReference>
<dbReference type="SUPFAM" id="SSF103473">
    <property type="entry name" value="MFS general substrate transporter"/>
    <property type="match status" value="1"/>
</dbReference>
<feature type="transmembrane region" description="Helical" evidence="4">
    <location>
        <begin position="341"/>
        <end position="361"/>
    </location>
</feature>
<feature type="transmembrane region" description="Helical" evidence="4">
    <location>
        <begin position="167"/>
        <end position="187"/>
    </location>
</feature>
<dbReference type="InterPro" id="IPR036259">
    <property type="entry name" value="MFS_trans_sf"/>
</dbReference>
<feature type="transmembrane region" description="Helical" evidence="4">
    <location>
        <begin position="102"/>
        <end position="122"/>
    </location>
</feature>
<feature type="transmembrane region" description="Helical" evidence="4">
    <location>
        <begin position="217"/>
        <end position="240"/>
    </location>
</feature>
<feature type="transmembrane region" description="Helical" evidence="4">
    <location>
        <begin position="77"/>
        <end position="96"/>
    </location>
</feature>
<dbReference type="InterPro" id="IPR011701">
    <property type="entry name" value="MFS"/>
</dbReference>
<evidence type="ECO:0000256" key="3">
    <source>
        <dbReference type="ARBA" id="ARBA00023136"/>
    </source>
</evidence>
<evidence type="ECO:0000256" key="1">
    <source>
        <dbReference type="ARBA" id="ARBA00022692"/>
    </source>
</evidence>
<evidence type="ECO:0000256" key="2">
    <source>
        <dbReference type="ARBA" id="ARBA00022989"/>
    </source>
</evidence>
<dbReference type="AlphaFoldDB" id="A0A239LBW8"/>
<dbReference type="OrthoDB" id="3573349at2"/>
<keyword evidence="1 4" id="KW-0812">Transmembrane</keyword>
<dbReference type="Proteomes" id="UP000198284">
    <property type="component" value="Unassembled WGS sequence"/>
</dbReference>
<evidence type="ECO:0000313" key="7">
    <source>
        <dbReference type="Proteomes" id="UP000198284"/>
    </source>
</evidence>
<feature type="domain" description="Major facilitator superfamily (MFS) profile" evidence="5">
    <location>
        <begin position="1"/>
        <end position="396"/>
    </location>
</feature>
<keyword evidence="2 4" id="KW-1133">Transmembrane helix</keyword>
<dbReference type="EMBL" id="FZOT01000021">
    <property type="protein sequence ID" value="SNT27418.1"/>
    <property type="molecule type" value="Genomic_DNA"/>
</dbReference>
<name>A0A239LBW8_9BURK</name>
<keyword evidence="7" id="KW-1185">Reference proteome</keyword>
<proteinExistence type="predicted"/>
<keyword evidence="3 4" id="KW-0472">Membrane</keyword>
<feature type="transmembrane region" description="Helical" evidence="4">
    <location>
        <begin position="134"/>
        <end position="155"/>
    </location>
</feature>
<feature type="transmembrane region" description="Helical" evidence="4">
    <location>
        <begin position="278"/>
        <end position="300"/>
    </location>
</feature>
<dbReference type="GO" id="GO:0022857">
    <property type="term" value="F:transmembrane transporter activity"/>
    <property type="evidence" value="ECO:0007669"/>
    <property type="project" value="InterPro"/>
</dbReference>
<feature type="transmembrane region" description="Helical" evidence="4">
    <location>
        <begin position="252"/>
        <end position="271"/>
    </location>
</feature>
<dbReference type="PANTHER" id="PTHR11360">
    <property type="entry name" value="MONOCARBOXYLATE TRANSPORTER"/>
    <property type="match status" value="1"/>
</dbReference>
<dbReference type="RefSeq" id="WP_089401343.1">
    <property type="nucleotide sequence ID" value="NZ_FZOT01000021.1"/>
</dbReference>
<sequence>MKAFDRWWVVVGSAFGLLVGNGPIMQFTFGIFLLPITQEFGWSRAAMSSALVVGLTMTALCVPLAGRLVDRFGIRRVTLAAITLFALCLAAVSQFATTPTRFVVLYALMGVAAAGQTPLPYAKAIASWFDSKRGLALGIAMSGVGLGAALVPQYAQYLLAHFGWRQAYLGLAVAVFIIGFSAVGLAVKEADASKPQAGSKPIALAGLSGAEALRSGVFWKLAFAFFAVALATNGAIAHVVPLLVDRGISPGVAASAMAFAGLALTGGRLFAGYLLDRLFAPFVGVIFFLMPLTGIVILLSGAGTQYVAFAIVLIGMGLGAEVDLIAYLLSRYLGMRAFGLIYGYLFAIFVLGSGAGPYLMGLSFDKAGSYSPALFGLAACLVVASYLLLRLGAYVYPVARPSEKATPATQTA</sequence>
<protein>
    <submittedName>
        <fullName evidence="6">Sugar phosphate permease</fullName>
    </submittedName>
</protein>
<feature type="transmembrane region" description="Helical" evidence="4">
    <location>
        <begin position="7"/>
        <end position="33"/>
    </location>
</feature>
<dbReference type="InterPro" id="IPR050327">
    <property type="entry name" value="Proton-linked_MCT"/>
</dbReference>
<gene>
    <name evidence="6" type="ORF">SAMN06265795_1216</name>
</gene>
<feature type="transmembrane region" description="Helical" evidence="4">
    <location>
        <begin position="373"/>
        <end position="396"/>
    </location>
</feature>
<dbReference type="PANTHER" id="PTHR11360:SF284">
    <property type="entry name" value="EG:103B4.3 PROTEIN-RELATED"/>
    <property type="match status" value="1"/>
</dbReference>
<feature type="transmembrane region" description="Helical" evidence="4">
    <location>
        <begin position="45"/>
        <end position="65"/>
    </location>
</feature>
<feature type="transmembrane region" description="Helical" evidence="4">
    <location>
        <begin position="306"/>
        <end position="329"/>
    </location>
</feature>
<dbReference type="Gene3D" id="1.20.1250.20">
    <property type="entry name" value="MFS general substrate transporter like domains"/>
    <property type="match status" value="2"/>
</dbReference>
<dbReference type="Pfam" id="PF07690">
    <property type="entry name" value="MFS_1"/>
    <property type="match status" value="1"/>
</dbReference>
<evidence type="ECO:0000256" key="4">
    <source>
        <dbReference type="SAM" id="Phobius"/>
    </source>
</evidence>
<accession>A0A239LBW8</accession>
<evidence type="ECO:0000313" key="6">
    <source>
        <dbReference type="EMBL" id="SNT27418.1"/>
    </source>
</evidence>
<dbReference type="InterPro" id="IPR020846">
    <property type="entry name" value="MFS_dom"/>
</dbReference>
<reference evidence="6 7" key="1">
    <citation type="submission" date="2017-06" db="EMBL/GenBank/DDBJ databases">
        <authorList>
            <person name="Kim H.J."/>
            <person name="Triplett B.A."/>
        </authorList>
    </citation>
    <scope>NUCLEOTIDE SEQUENCE [LARGE SCALE GENOMIC DNA]</scope>
    <source>
        <strain evidence="6 7">U15</strain>
    </source>
</reference>
<dbReference type="PROSITE" id="PS50850">
    <property type="entry name" value="MFS"/>
    <property type="match status" value="1"/>
</dbReference>